<name>A0AAN0M9S9_9RHOB</name>
<accession>A0AAN0M9S9</accession>
<dbReference type="GO" id="GO:0015833">
    <property type="term" value="P:peptide transport"/>
    <property type="evidence" value="ECO:0007669"/>
    <property type="project" value="InterPro"/>
</dbReference>
<keyword evidence="4" id="KW-1003">Cell membrane</keyword>
<protein>
    <submittedName>
        <fullName evidence="9">ABC transporter ATP-binding protein</fullName>
    </submittedName>
</protein>
<dbReference type="Gene3D" id="3.40.50.300">
    <property type="entry name" value="P-loop containing nucleotide triphosphate hydrolases"/>
    <property type="match status" value="1"/>
</dbReference>
<dbReference type="InterPro" id="IPR027417">
    <property type="entry name" value="P-loop_NTPase"/>
</dbReference>
<evidence type="ECO:0000259" key="8">
    <source>
        <dbReference type="PROSITE" id="PS50893"/>
    </source>
</evidence>
<gene>
    <name evidence="9" type="ORF">AABB31_22785</name>
</gene>
<dbReference type="InterPro" id="IPR050388">
    <property type="entry name" value="ABC_Ni/Peptide_Import"/>
</dbReference>
<dbReference type="PROSITE" id="PS50893">
    <property type="entry name" value="ABC_TRANSPORTER_2"/>
    <property type="match status" value="1"/>
</dbReference>
<keyword evidence="5" id="KW-0547">Nucleotide-binding</keyword>
<keyword evidence="7" id="KW-0472">Membrane</keyword>
<dbReference type="NCBIfam" id="TIGR01727">
    <property type="entry name" value="oligo_HPY"/>
    <property type="match status" value="1"/>
</dbReference>
<evidence type="ECO:0000256" key="7">
    <source>
        <dbReference type="ARBA" id="ARBA00023136"/>
    </source>
</evidence>
<evidence type="ECO:0000256" key="5">
    <source>
        <dbReference type="ARBA" id="ARBA00022741"/>
    </source>
</evidence>
<dbReference type="GO" id="GO:0005524">
    <property type="term" value="F:ATP binding"/>
    <property type="evidence" value="ECO:0007669"/>
    <property type="project" value="UniProtKB-KW"/>
</dbReference>
<comment type="subcellular location">
    <subcellularLocation>
        <location evidence="1">Cell inner membrane</location>
        <topology evidence="1">Peripheral membrane protein</topology>
    </subcellularLocation>
</comment>
<dbReference type="RefSeq" id="WP_342077011.1">
    <property type="nucleotide sequence ID" value="NZ_CP151767.2"/>
</dbReference>
<keyword evidence="10" id="KW-1185">Reference proteome</keyword>
<dbReference type="SUPFAM" id="SSF52540">
    <property type="entry name" value="P-loop containing nucleoside triphosphate hydrolases"/>
    <property type="match status" value="1"/>
</dbReference>
<sequence>MSETPLIAVEGIDVSFASPAGEAFVLKKVSLEVNQGETLGIVGESGSGKSMTALTILQLIPTPPGNIAAGRVMFNGVDLLDPAAADIRDIRGNQIAMVFQEPMTSLNPVLRIGDQIVEGLRRHKDVSQTEARNKAIALLTQVGIPSPERRVDAYPHELSGGMRQRVMIAMAIACDPSLLIADEPTTALDVTVQAQIFDLLNEIQQSRGMGMILITHDMGVISEMTDRVAVMYGGRVVETGLTTDVLNAPLHPYTVGLMACMPSLDSALAADADLPEIEGVVRSVWDQLPGCPFADRCPKAQDQCFDQMPATQSVNGNHTVACWYPEGGAT</sequence>
<evidence type="ECO:0000256" key="1">
    <source>
        <dbReference type="ARBA" id="ARBA00004417"/>
    </source>
</evidence>
<dbReference type="CDD" id="cd03257">
    <property type="entry name" value="ABC_NikE_OppD_transporters"/>
    <property type="match status" value="1"/>
</dbReference>
<reference evidence="9" key="1">
    <citation type="submission" date="2024-08" db="EMBL/GenBank/DDBJ databases">
        <title>Phylogenomic analyses of a clade within the roseobacter group suggest taxonomic reassignments of species of the genera Aestuariivita, Citreicella, Loktanella, Nautella, Pelagibaca, Ruegeria, Thalassobius, Thiobacimonas and Tropicibacter, and the proposal o.</title>
        <authorList>
            <person name="Jeon C.O."/>
        </authorList>
    </citation>
    <scope>NUCLEOTIDE SEQUENCE</scope>
    <source>
        <strain evidence="9">SS1-5</strain>
    </source>
</reference>
<dbReference type="InterPro" id="IPR013563">
    <property type="entry name" value="Oligopep_ABC_C"/>
</dbReference>
<dbReference type="AlphaFoldDB" id="A0AAN0M9S9"/>
<dbReference type="GO" id="GO:0016887">
    <property type="term" value="F:ATP hydrolysis activity"/>
    <property type="evidence" value="ECO:0007669"/>
    <property type="project" value="InterPro"/>
</dbReference>
<evidence type="ECO:0000256" key="2">
    <source>
        <dbReference type="ARBA" id="ARBA00005417"/>
    </source>
</evidence>
<dbReference type="FunFam" id="3.40.50.300:FF:000016">
    <property type="entry name" value="Oligopeptide ABC transporter ATP-binding component"/>
    <property type="match status" value="1"/>
</dbReference>
<evidence type="ECO:0000256" key="3">
    <source>
        <dbReference type="ARBA" id="ARBA00022448"/>
    </source>
</evidence>
<organism evidence="9 10">
    <name type="scientific">Yoonia rhodophyticola</name>
    <dbReference type="NCBI Taxonomy" id="3137370"/>
    <lineage>
        <taxon>Bacteria</taxon>
        <taxon>Pseudomonadati</taxon>
        <taxon>Pseudomonadota</taxon>
        <taxon>Alphaproteobacteria</taxon>
        <taxon>Rhodobacterales</taxon>
        <taxon>Paracoccaceae</taxon>
        <taxon>Yoonia</taxon>
    </lineage>
</organism>
<dbReference type="InterPro" id="IPR003593">
    <property type="entry name" value="AAA+_ATPase"/>
</dbReference>
<evidence type="ECO:0000313" key="10">
    <source>
        <dbReference type="Proteomes" id="UP001470809"/>
    </source>
</evidence>
<dbReference type="InterPro" id="IPR003439">
    <property type="entry name" value="ABC_transporter-like_ATP-bd"/>
</dbReference>
<dbReference type="Pfam" id="PF00005">
    <property type="entry name" value="ABC_tran"/>
    <property type="match status" value="1"/>
</dbReference>
<dbReference type="InterPro" id="IPR017871">
    <property type="entry name" value="ABC_transporter-like_CS"/>
</dbReference>
<dbReference type="KEGG" id="yrh:AABB31_22785"/>
<dbReference type="GO" id="GO:0055085">
    <property type="term" value="P:transmembrane transport"/>
    <property type="evidence" value="ECO:0007669"/>
    <property type="project" value="UniProtKB-ARBA"/>
</dbReference>
<dbReference type="GO" id="GO:0005886">
    <property type="term" value="C:plasma membrane"/>
    <property type="evidence" value="ECO:0007669"/>
    <property type="project" value="UniProtKB-SubCell"/>
</dbReference>
<keyword evidence="3" id="KW-0813">Transport</keyword>
<dbReference type="EMBL" id="CP151767">
    <property type="protein sequence ID" value="WZU67701.1"/>
    <property type="molecule type" value="Genomic_DNA"/>
</dbReference>
<keyword evidence="6 9" id="KW-0067">ATP-binding</keyword>
<comment type="similarity">
    <text evidence="2">Belongs to the ABC transporter superfamily.</text>
</comment>
<evidence type="ECO:0000313" key="9">
    <source>
        <dbReference type="EMBL" id="WZU67701.1"/>
    </source>
</evidence>
<dbReference type="PANTHER" id="PTHR43297">
    <property type="entry name" value="OLIGOPEPTIDE TRANSPORT ATP-BINDING PROTEIN APPD"/>
    <property type="match status" value="1"/>
</dbReference>
<evidence type="ECO:0000256" key="4">
    <source>
        <dbReference type="ARBA" id="ARBA00022475"/>
    </source>
</evidence>
<dbReference type="PANTHER" id="PTHR43297:SF2">
    <property type="entry name" value="DIPEPTIDE TRANSPORT ATP-BINDING PROTEIN DPPD"/>
    <property type="match status" value="1"/>
</dbReference>
<evidence type="ECO:0000256" key="6">
    <source>
        <dbReference type="ARBA" id="ARBA00022840"/>
    </source>
</evidence>
<dbReference type="Proteomes" id="UP001470809">
    <property type="component" value="Chromosome"/>
</dbReference>
<dbReference type="SMART" id="SM00382">
    <property type="entry name" value="AAA"/>
    <property type="match status" value="1"/>
</dbReference>
<proteinExistence type="inferred from homology"/>
<dbReference type="Pfam" id="PF08352">
    <property type="entry name" value="oligo_HPY"/>
    <property type="match status" value="1"/>
</dbReference>
<dbReference type="PROSITE" id="PS00211">
    <property type="entry name" value="ABC_TRANSPORTER_1"/>
    <property type="match status" value="1"/>
</dbReference>
<feature type="domain" description="ABC transporter" evidence="8">
    <location>
        <begin position="9"/>
        <end position="258"/>
    </location>
</feature>